<dbReference type="InterPro" id="IPR010998">
    <property type="entry name" value="Integrase_recombinase_N"/>
</dbReference>
<dbReference type="GO" id="GO:0003677">
    <property type="term" value="F:DNA binding"/>
    <property type="evidence" value="ECO:0007669"/>
    <property type="project" value="UniProtKB-KW"/>
</dbReference>
<dbReference type="Proteomes" id="UP000694866">
    <property type="component" value="Unplaced"/>
</dbReference>
<dbReference type="GeneID" id="105272847"/>
<sequence length="138" mass="15964">MVNSVTNSTLKQYNCSLKHWWDYVHKNNLDIHDTNSSGVITFLTFQLHMRASYSTLNTARSAISLISVSNTNRDGLITRFMKGVYKQKPTTLRYTTTWDVTPVLNYLNKLYPLKGLKLKDATEKIFSKRHVQDLFSLT</sequence>
<keyword evidence="2" id="KW-1185">Reference proteome</keyword>
<dbReference type="Gene3D" id="1.10.150.130">
    <property type="match status" value="1"/>
</dbReference>
<dbReference type="PANTHER" id="PTHR35617">
    <property type="entry name" value="PHAGE_INTEGRASE DOMAIN-CONTAINING PROTEIN"/>
    <property type="match status" value="1"/>
</dbReference>
<evidence type="ECO:0000313" key="2">
    <source>
        <dbReference type="Proteomes" id="UP000694866"/>
    </source>
</evidence>
<evidence type="ECO:0000313" key="3">
    <source>
        <dbReference type="RefSeq" id="XP_011313384.1"/>
    </source>
</evidence>
<dbReference type="KEGG" id="fas:105272847"/>
<name>A0A9R1TM88_9HYME</name>
<keyword evidence="1" id="KW-0238">DNA-binding</keyword>
<dbReference type="PANTHER" id="PTHR35617:SF3">
    <property type="entry name" value="CORE-BINDING (CB) DOMAIN-CONTAINING PROTEIN"/>
    <property type="match status" value="1"/>
</dbReference>
<evidence type="ECO:0000256" key="1">
    <source>
        <dbReference type="ARBA" id="ARBA00023125"/>
    </source>
</evidence>
<organism evidence="2 3">
    <name type="scientific">Fopius arisanus</name>
    <dbReference type="NCBI Taxonomy" id="64838"/>
    <lineage>
        <taxon>Eukaryota</taxon>
        <taxon>Metazoa</taxon>
        <taxon>Ecdysozoa</taxon>
        <taxon>Arthropoda</taxon>
        <taxon>Hexapoda</taxon>
        <taxon>Insecta</taxon>
        <taxon>Pterygota</taxon>
        <taxon>Neoptera</taxon>
        <taxon>Endopterygota</taxon>
        <taxon>Hymenoptera</taxon>
        <taxon>Apocrita</taxon>
        <taxon>Ichneumonoidea</taxon>
        <taxon>Braconidae</taxon>
        <taxon>Opiinae</taxon>
        <taxon>Fopius</taxon>
    </lineage>
</organism>
<dbReference type="AlphaFoldDB" id="A0A9R1TM88"/>
<dbReference type="RefSeq" id="XP_011313384.1">
    <property type="nucleotide sequence ID" value="XM_011315082.1"/>
</dbReference>
<dbReference type="SUPFAM" id="SSF47823">
    <property type="entry name" value="lambda integrase-like, N-terminal domain"/>
    <property type="match status" value="1"/>
</dbReference>
<reference evidence="3" key="1">
    <citation type="submission" date="2025-08" db="UniProtKB">
        <authorList>
            <consortium name="RefSeq"/>
        </authorList>
    </citation>
    <scope>IDENTIFICATION</scope>
    <source>
        <strain evidence="3">USDA-PBARC FA_bdor</strain>
        <tissue evidence="3">Whole organism</tissue>
    </source>
</reference>
<protein>
    <submittedName>
        <fullName evidence="3">Uncharacterized protein</fullName>
    </submittedName>
</protein>
<proteinExistence type="predicted"/>
<gene>
    <name evidence="3" type="primary">LOC105272847</name>
</gene>
<dbReference type="OrthoDB" id="7699712at2759"/>
<accession>A0A9R1TM88</accession>